<reference evidence="1 2" key="1">
    <citation type="submission" date="2022-09" db="EMBL/GenBank/DDBJ databases">
        <title>Intensive care unit water sources are persistently colonized with multi-drug resistant bacteria and are the site of extensive horizontal gene transfer of antibiotic resistance genes.</title>
        <authorList>
            <person name="Diorio-Toth L."/>
        </authorList>
    </citation>
    <scope>NUCLEOTIDE SEQUENCE [LARGE SCALE GENOMIC DNA]</scope>
    <source>
        <strain evidence="1 2">GD03967</strain>
    </source>
</reference>
<accession>A0ABD4YUG2</accession>
<name>A0ABD4YUG2_9BURK</name>
<dbReference type="RefSeq" id="WP_279990590.1">
    <property type="nucleotide sequence ID" value="NZ_JAOBZK010000009.1"/>
</dbReference>
<sequence length="382" mass="43771">MPITAYSREAAREVDLEQWLLLNQYSITEDPLLKKMPAELRAKAARDIECSGCRAQGAVLVATGRERGIGRKVSQGHFRFGTVGDGNPHDPFCDFYFDEKVPRDTDYLVNFATDRSALTRAVRDLVCRGVRSGYFGQADIRRMRLWFLDEKSANAMRLDVDPDLLRWCVEMDDAWTYDSLAFLPEHGQLPRFDWMQAAKAEWCRRNAALFQMRPRRLHFRQETIQRALKLIELQENATVLDPTALRDKYQAVVRLSEFSALYIYHLAGTKPPTYWLLNGLKSAGRALLALSALLLFINNWNVAQASATFAGLTTLPPARDGTEGNVMGLNPFHDYQAWEVLHEAQQVARRRTDSRPVAEQIQQIKSELQSTYQEWLAKSRNR</sequence>
<dbReference type="EMBL" id="JAOBZK010000009">
    <property type="protein sequence ID" value="MDH1178231.1"/>
    <property type="molecule type" value="Genomic_DNA"/>
</dbReference>
<gene>
    <name evidence="1" type="ORF">N5C72_09100</name>
</gene>
<evidence type="ECO:0000313" key="1">
    <source>
        <dbReference type="EMBL" id="MDH1178231.1"/>
    </source>
</evidence>
<protein>
    <submittedName>
        <fullName evidence="1">Uncharacterized protein</fullName>
    </submittedName>
</protein>
<dbReference type="Proteomes" id="UP001158644">
    <property type="component" value="Unassembled WGS sequence"/>
</dbReference>
<evidence type="ECO:0000313" key="2">
    <source>
        <dbReference type="Proteomes" id="UP001158644"/>
    </source>
</evidence>
<dbReference type="AlphaFoldDB" id="A0ABD4YUG2"/>
<proteinExistence type="predicted"/>
<comment type="caution">
    <text evidence="1">The sequence shown here is derived from an EMBL/GenBank/DDBJ whole genome shotgun (WGS) entry which is preliminary data.</text>
</comment>
<organism evidence="1 2">
    <name type="scientific">Achromobacter mucicolens</name>
    <dbReference type="NCBI Taxonomy" id="1389922"/>
    <lineage>
        <taxon>Bacteria</taxon>
        <taxon>Pseudomonadati</taxon>
        <taxon>Pseudomonadota</taxon>
        <taxon>Betaproteobacteria</taxon>
        <taxon>Burkholderiales</taxon>
        <taxon>Alcaligenaceae</taxon>
        <taxon>Achromobacter</taxon>
    </lineage>
</organism>